<dbReference type="InterPro" id="IPR034660">
    <property type="entry name" value="DinB/YfiT-like"/>
</dbReference>
<protein>
    <submittedName>
        <fullName evidence="2">DinB family protein</fullName>
    </submittedName>
</protein>
<proteinExistence type="predicted"/>
<dbReference type="InterPro" id="IPR024775">
    <property type="entry name" value="DinB-like"/>
</dbReference>
<gene>
    <name evidence="2" type="ORF">MJB10_02445</name>
</gene>
<dbReference type="Gene3D" id="1.20.120.450">
    <property type="entry name" value="dinb family like domain"/>
    <property type="match status" value="1"/>
</dbReference>
<dbReference type="Pfam" id="PF12867">
    <property type="entry name" value="DinB_2"/>
    <property type="match status" value="1"/>
</dbReference>
<dbReference type="KEGG" id="proo:MJB10_02445"/>
<keyword evidence="3" id="KW-1185">Reference proteome</keyword>
<reference evidence="2" key="1">
    <citation type="submission" date="2022-02" db="EMBL/GenBank/DDBJ databases">
        <title>Paenibacillus sp. MBLB1832 Whole Genome Shotgun Sequencing.</title>
        <authorList>
            <person name="Hwang C.Y."/>
            <person name="Cho E.-S."/>
            <person name="Seo M.-J."/>
        </authorList>
    </citation>
    <scope>NUCLEOTIDE SEQUENCE</scope>
    <source>
        <strain evidence="2">MBLB1832</strain>
    </source>
</reference>
<feature type="domain" description="DinB-like" evidence="1">
    <location>
        <begin position="69"/>
        <end position="198"/>
    </location>
</feature>
<evidence type="ECO:0000313" key="2">
    <source>
        <dbReference type="EMBL" id="WNR45032.1"/>
    </source>
</evidence>
<name>A0AA96LN30_9BACL</name>
<dbReference type="RefSeq" id="WP_314801408.1">
    <property type="nucleotide sequence ID" value="NZ_CP130319.1"/>
</dbReference>
<dbReference type="EMBL" id="CP130319">
    <property type="protein sequence ID" value="WNR45032.1"/>
    <property type="molecule type" value="Genomic_DNA"/>
</dbReference>
<dbReference type="SUPFAM" id="SSF109854">
    <property type="entry name" value="DinB/YfiT-like putative metalloenzymes"/>
    <property type="match status" value="1"/>
</dbReference>
<dbReference type="AlphaFoldDB" id="A0AA96LN30"/>
<organism evidence="2 3">
    <name type="scientific">Paenibacillus roseopurpureus</name>
    <dbReference type="NCBI Taxonomy" id="2918901"/>
    <lineage>
        <taxon>Bacteria</taxon>
        <taxon>Bacillati</taxon>
        <taxon>Bacillota</taxon>
        <taxon>Bacilli</taxon>
        <taxon>Bacillales</taxon>
        <taxon>Paenibacillaceae</taxon>
        <taxon>Paenibacillus</taxon>
    </lineage>
</organism>
<sequence>MARARILLRVEHLEASLSFYRDQLGWGRTPGHIRELKVPTEDGYTLVYWEELFPSHDEILDMFGSGAGELERSIRDLSEARLSLSEHPGKWSIREHVLHVVDLELVTMHKVKFALAEPGRTYQGNAFQPDDWQLGLAYSERTIADEVLLFRAARQHVLGLCKHLPGAMSRTIRTPHREESVAQLLKMMGGHASHHVRAIHRIREQNGI</sequence>
<evidence type="ECO:0000259" key="1">
    <source>
        <dbReference type="Pfam" id="PF12867"/>
    </source>
</evidence>
<accession>A0AA96LN30</accession>
<evidence type="ECO:0000313" key="3">
    <source>
        <dbReference type="Proteomes" id="UP001304650"/>
    </source>
</evidence>
<dbReference type="Proteomes" id="UP001304650">
    <property type="component" value="Chromosome"/>
</dbReference>